<dbReference type="eggNOG" id="ENOG5032AX9">
    <property type="taxonomic scope" value="Bacteria"/>
</dbReference>
<dbReference type="OrthoDB" id="2991060at2"/>
<dbReference type="RefSeq" id="WP_036201484.1">
    <property type="nucleotide sequence ID" value="NZ_AVCY01000003.1"/>
</dbReference>
<reference evidence="1 2" key="1">
    <citation type="submission" date="2014-02" db="EMBL/GenBank/DDBJ databases">
        <title>Draft genome sequence of Lysinibacillus sinduriensis JCM 15800.</title>
        <authorList>
            <person name="Zhang F."/>
            <person name="Wang G."/>
            <person name="Zhang L."/>
        </authorList>
    </citation>
    <scope>NUCLEOTIDE SEQUENCE [LARGE SCALE GENOMIC DNA]</scope>
    <source>
        <strain evidence="1 2">JCM 15800</strain>
    </source>
</reference>
<keyword evidence="2" id="KW-1185">Reference proteome</keyword>
<evidence type="ECO:0000313" key="2">
    <source>
        <dbReference type="Proteomes" id="UP000030408"/>
    </source>
</evidence>
<gene>
    <name evidence="1" type="ORF">CD33_14050</name>
</gene>
<sequence length="124" mass="14376">MNSIPEIVEIETSKSKRCKCNPKCQEFYRVNGIDTYCKKQLEQLAINILNTVNGTMIAQKNYNNRGWTTLQERAIIDFVEKNGVQFGTYRIIGEMIGKPRTAVKRKVYQLEEQGRLKRNRTKGS</sequence>
<proteinExistence type="predicted"/>
<protein>
    <submittedName>
        <fullName evidence="1">Uncharacterized protein</fullName>
    </submittedName>
</protein>
<dbReference type="Proteomes" id="UP000030408">
    <property type="component" value="Unassembled WGS sequence"/>
</dbReference>
<comment type="caution">
    <text evidence="1">The sequence shown here is derived from an EMBL/GenBank/DDBJ whole genome shotgun (WGS) entry which is preliminary data.</text>
</comment>
<name>A0A0A3HR73_9BACL</name>
<dbReference type="AlphaFoldDB" id="A0A0A3HR73"/>
<accession>A0A0A3HR73</accession>
<dbReference type="EMBL" id="JPVO01000053">
    <property type="protein sequence ID" value="KGR74879.1"/>
    <property type="molecule type" value="Genomic_DNA"/>
</dbReference>
<evidence type="ECO:0000313" key="1">
    <source>
        <dbReference type="EMBL" id="KGR74879.1"/>
    </source>
</evidence>
<organism evidence="1 2">
    <name type="scientific">Ureibacillus sinduriensis BLB-1 = JCM 15800</name>
    <dbReference type="NCBI Taxonomy" id="1384057"/>
    <lineage>
        <taxon>Bacteria</taxon>
        <taxon>Bacillati</taxon>
        <taxon>Bacillota</taxon>
        <taxon>Bacilli</taxon>
        <taxon>Bacillales</taxon>
        <taxon>Caryophanaceae</taxon>
        <taxon>Ureibacillus</taxon>
    </lineage>
</organism>